<dbReference type="Pfam" id="PF00512">
    <property type="entry name" value="HisKA"/>
    <property type="match status" value="1"/>
</dbReference>
<dbReference type="PANTHER" id="PTHR45339:SF6">
    <property type="entry name" value="SENSORY HISTIDINE PROTEIN KINASE"/>
    <property type="match status" value="1"/>
</dbReference>
<dbReference type="SMART" id="SM00387">
    <property type="entry name" value="HATPase_c"/>
    <property type="match status" value="1"/>
</dbReference>
<comment type="catalytic activity">
    <reaction evidence="1">
        <text>ATP + protein L-histidine = ADP + protein N-phospho-L-histidine.</text>
        <dbReference type="EC" id="2.7.13.3"/>
    </reaction>
</comment>
<keyword evidence="5" id="KW-0547">Nucleotide-binding</keyword>
<evidence type="ECO:0000256" key="9">
    <source>
        <dbReference type="ARBA" id="ARBA00064003"/>
    </source>
</evidence>
<dbReference type="InterPro" id="IPR003661">
    <property type="entry name" value="HisK_dim/P_dom"/>
</dbReference>
<dbReference type="FunFam" id="1.10.287.130:FF:000002">
    <property type="entry name" value="Two-component osmosensing histidine kinase"/>
    <property type="match status" value="1"/>
</dbReference>
<evidence type="ECO:0000256" key="8">
    <source>
        <dbReference type="ARBA" id="ARBA00023012"/>
    </source>
</evidence>
<keyword evidence="4" id="KW-0808">Transferase</keyword>
<comment type="caution">
    <text evidence="17">The sequence shown here is derived from an EMBL/GenBank/DDBJ whole genome shotgun (WGS) entry which is preliminary data.</text>
</comment>
<dbReference type="EC" id="2.7.13.3" evidence="2"/>
<dbReference type="PANTHER" id="PTHR45339">
    <property type="entry name" value="HYBRID SIGNAL TRANSDUCTION HISTIDINE KINASE J"/>
    <property type="match status" value="1"/>
</dbReference>
<evidence type="ECO:0000256" key="7">
    <source>
        <dbReference type="ARBA" id="ARBA00022840"/>
    </source>
</evidence>
<keyword evidence="13" id="KW-1133">Transmembrane helix</keyword>
<protein>
    <recommendedName>
        <fullName evidence="10">Sensory/regulatory protein RpfC</fullName>
        <ecNumber evidence="2">2.7.13.3</ecNumber>
    </recommendedName>
</protein>
<dbReference type="PROSITE" id="PS50110">
    <property type="entry name" value="RESPONSE_REGULATORY"/>
    <property type="match status" value="1"/>
</dbReference>
<dbReference type="Gene3D" id="3.40.50.2300">
    <property type="match status" value="1"/>
</dbReference>
<dbReference type="GO" id="GO:0005524">
    <property type="term" value="F:ATP binding"/>
    <property type="evidence" value="ECO:0007669"/>
    <property type="project" value="UniProtKB-KW"/>
</dbReference>
<dbReference type="InterPro" id="IPR036641">
    <property type="entry name" value="HPT_dom_sf"/>
</dbReference>
<feature type="domain" description="Histidine kinase" evidence="14">
    <location>
        <begin position="502"/>
        <end position="722"/>
    </location>
</feature>
<evidence type="ECO:0000256" key="12">
    <source>
        <dbReference type="PROSITE-ProRule" id="PRU00169"/>
    </source>
</evidence>
<dbReference type="CDD" id="cd16922">
    <property type="entry name" value="HATPase_EvgS-ArcB-TorS-like"/>
    <property type="match status" value="1"/>
</dbReference>
<keyword evidence="3 12" id="KW-0597">Phosphoprotein</keyword>
<dbReference type="Pfam" id="PF12860">
    <property type="entry name" value="PAS_7"/>
    <property type="match status" value="1"/>
</dbReference>
<feature type="transmembrane region" description="Helical" evidence="13">
    <location>
        <begin position="311"/>
        <end position="331"/>
    </location>
</feature>
<evidence type="ECO:0000256" key="1">
    <source>
        <dbReference type="ARBA" id="ARBA00000085"/>
    </source>
</evidence>
<proteinExistence type="predicted"/>
<dbReference type="Gene3D" id="1.10.287.130">
    <property type="match status" value="1"/>
</dbReference>
<feature type="transmembrane region" description="Helical" evidence="13">
    <location>
        <begin position="38"/>
        <end position="56"/>
    </location>
</feature>
<dbReference type="GO" id="GO:0000155">
    <property type="term" value="F:phosphorelay sensor kinase activity"/>
    <property type="evidence" value="ECO:0007669"/>
    <property type="project" value="InterPro"/>
</dbReference>
<dbReference type="CDD" id="cd12915">
    <property type="entry name" value="PDC2_DGC_like"/>
    <property type="match status" value="1"/>
</dbReference>
<dbReference type="PRINTS" id="PR00344">
    <property type="entry name" value="BCTRLSENSOR"/>
</dbReference>
<dbReference type="Gene3D" id="1.20.120.160">
    <property type="entry name" value="HPT domain"/>
    <property type="match status" value="1"/>
</dbReference>
<dbReference type="FunFam" id="3.30.565.10:FF:000010">
    <property type="entry name" value="Sensor histidine kinase RcsC"/>
    <property type="match status" value="1"/>
</dbReference>
<dbReference type="SMART" id="SM00388">
    <property type="entry name" value="HisKA"/>
    <property type="match status" value="1"/>
</dbReference>
<dbReference type="SUPFAM" id="SSF47384">
    <property type="entry name" value="Homodimeric domain of signal transducing histidine kinase"/>
    <property type="match status" value="1"/>
</dbReference>
<dbReference type="Pfam" id="PF02518">
    <property type="entry name" value="HATPase_c"/>
    <property type="match status" value="1"/>
</dbReference>
<reference evidence="17" key="2">
    <citation type="submission" date="2021-08" db="EMBL/GenBank/DDBJ databases">
        <authorList>
            <person name="Tani A."/>
            <person name="Ola A."/>
            <person name="Ogura Y."/>
            <person name="Katsura K."/>
            <person name="Hayashi T."/>
        </authorList>
    </citation>
    <scope>NUCLEOTIDE SEQUENCE</scope>
    <source>
        <strain evidence="17">DSM 16372</strain>
    </source>
</reference>
<evidence type="ECO:0000256" key="13">
    <source>
        <dbReference type="SAM" id="Phobius"/>
    </source>
</evidence>
<evidence type="ECO:0000256" key="5">
    <source>
        <dbReference type="ARBA" id="ARBA00022741"/>
    </source>
</evidence>
<reference evidence="17" key="1">
    <citation type="journal article" date="2016" name="Front. Microbiol.">
        <title>Genome Sequence of the Piezophilic, Mesophilic Sulfate-Reducing Bacterium Desulfovibrio indicus J2T.</title>
        <authorList>
            <person name="Cao J."/>
            <person name="Maignien L."/>
            <person name="Shao Z."/>
            <person name="Alain K."/>
            <person name="Jebbar M."/>
        </authorList>
    </citation>
    <scope>NUCLEOTIDE SEQUENCE</scope>
    <source>
        <strain evidence="17">DSM 16372</strain>
    </source>
</reference>
<accession>A0AAV4ZIW2</accession>
<evidence type="ECO:0000259" key="16">
    <source>
        <dbReference type="PROSITE" id="PS50894"/>
    </source>
</evidence>
<dbReference type="InterPro" id="IPR004358">
    <property type="entry name" value="Sig_transdc_His_kin-like_C"/>
</dbReference>
<dbReference type="Gene3D" id="3.30.565.10">
    <property type="entry name" value="Histidine kinase-like ATPase, C-terminal domain"/>
    <property type="match status" value="1"/>
</dbReference>
<keyword evidence="18" id="KW-1185">Reference proteome</keyword>
<dbReference type="RefSeq" id="WP_283207410.1">
    <property type="nucleotide sequence ID" value="NZ_BPQO01000004.1"/>
</dbReference>
<evidence type="ECO:0000256" key="10">
    <source>
        <dbReference type="ARBA" id="ARBA00068150"/>
    </source>
</evidence>
<dbReference type="InterPro" id="IPR001789">
    <property type="entry name" value="Sig_transdc_resp-reg_receiver"/>
</dbReference>
<dbReference type="InterPro" id="IPR003594">
    <property type="entry name" value="HATPase_dom"/>
</dbReference>
<comment type="subunit">
    <text evidence="9">At low DSF concentrations, interacts with RpfF.</text>
</comment>
<dbReference type="InterPro" id="IPR011006">
    <property type="entry name" value="CheY-like_superfamily"/>
</dbReference>
<evidence type="ECO:0000256" key="6">
    <source>
        <dbReference type="ARBA" id="ARBA00022777"/>
    </source>
</evidence>
<keyword evidence="8" id="KW-0902">Two-component regulatory system</keyword>
<dbReference type="InterPro" id="IPR036097">
    <property type="entry name" value="HisK_dim/P_sf"/>
</dbReference>
<dbReference type="Pfam" id="PF00072">
    <property type="entry name" value="Response_reg"/>
    <property type="match status" value="1"/>
</dbReference>
<feature type="domain" description="Response regulatory" evidence="15">
    <location>
        <begin position="742"/>
        <end position="859"/>
    </location>
</feature>
<dbReference type="PROSITE" id="PS50109">
    <property type="entry name" value="HIS_KIN"/>
    <property type="match status" value="1"/>
</dbReference>
<evidence type="ECO:0000259" key="14">
    <source>
        <dbReference type="PROSITE" id="PS50109"/>
    </source>
</evidence>
<feature type="modified residue" description="Phosphohistidine" evidence="11">
    <location>
        <position position="921"/>
    </location>
</feature>
<evidence type="ECO:0000256" key="4">
    <source>
        <dbReference type="ARBA" id="ARBA00022679"/>
    </source>
</evidence>
<organism evidence="17 18">
    <name type="scientific">Methylobacterium hispanicum</name>
    <dbReference type="NCBI Taxonomy" id="270350"/>
    <lineage>
        <taxon>Bacteria</taxon>
        <taxon>Pseudomonadati</taxon>
        <taxon>Pseudomonadota</taxon>
        <taxon>Alphaproteobacteria</taxon>
        <taxon>Hyphomicrobiales</taxon>
        <taxon>Methylobacteriaceae</taxon>
        <taxon>Methylobacterium</taxon>
    </lineage>
</organism>
<name>A0AAV4ZIW2_9HYPH</name>
<evidence type="ECO:0000313" key="17">
    <source>
        <dbReference type="EMBL" id="GJD87750.1"/>
    </source>
</evidence>
<keyword evidence="7" id="KW-0067">ATP-binding</keyword>
<dbReference type="PROSITE" id="PS50894">
    <property type="entry name" value="HPT"/>
    <property type="match status" value="1"/>
</dbReference>
<dbReference type="InterPro" id="IPR005467">
    <property type="entry name" value="His_kinase_dom"/>
</dbReference>
<evidence type="ECO:0000256" key="11">
    <source>
        <dbReference type="PROSITE-ProRule" id="PRU00110"/>
    </source>
</evidence>
<dbReference type="Gene3D" id="3.30.450.20">
    <property type="entry name" value="PAS domain"/>
    <property type="match status" value="2"/>
</dbReference>
<dbReference type="CDD" id="cd00082">
    <property type="entry name" value="HisKA"/>
    <property type="match status" value="1"/>
</dbReference>
<dbReference type="CDD" id="cd18773">
    <property type="entry name" value="PDC1_HK_sensor"/>
    <property type="match status" value="1"/>
</dbReference>
<dbReference type="SUPFAM" id="SSF52172">
    <property type="entry name" value="CheY-like"/>
    <property type="match status" value="1"/>
</dbReference>
<dbReference type="CDD" id="cd17546">
    <property type="entry name" value="REC_hyHK_CKI1_RcsC-like"/>
    <property type="match status" value="1"/>
</dbReference>
<evidence type="ECO:0000313" key="18">
    <source>
        <dbReference type="Proteomes" id="UP001055247"/>
    </source>
</evidence>
<keyword evidence="6 17" id="KW-0418">Kinase</keyword>
<keyword evidence="13" id="KW-0472">Membrane</keyword>
<sequence>MASPDSAAAAPPADPLTRTARAEFESIRSGRLLPTWKLFAGFAGLVIGLAWTWVGYVSTRDYTRSIENAQKSADNLSLAFAQQVALRVELVDRILQEVASRLREDPRIDLGAWSLANPAAMERIGDIVVVDASGETARSVAGQGPRRPTPEELELLRATTTRDARELVVNRRSVDRATGRDIVRIARPVGGQGNQDRGIVVTAVDADTFLGHGSRIDVGIKGVVSISTADGSLAARLPSPRLSQNLPAETWLASRRTLPAAAGRCAIGRSSLDGIPRIVCVHEVPNAPLVATVGLAMDETSADYAAARRNYYVWAFFFSLGAAAFPLNFFFREKKMERFARALADSEGHLREQGMALTTTLDSVAEGIALFGPDDRLKLLNRRGYELLAIPRIAETEQWPLTRILEWQIEQGHFEEFPPGTPVQHLIDEQYGGLGLKHSLPVLTRQRADGCVLEIRTYPSKDGGTTRTFTDVTERERTARALEAAKEAAEAGNRAKTEFVATMSHEIRTPLNGVLGMANLLSDSHLDDRQRHYVGTIRRCGDALLSIVDDVLDFSKLEAGRVDLEHIPFETGEVARSVADILEVKAAEKGLSVMYAEGDGFPERSCGDPNRLRQVLWNLVGNAIKFTDEGWISIEASLVQGPHGPRLRYSVSDTGIGIPEEARHRLFRQFEQTDPSVSRRFGGTGLGLAIVRRIVEAFGGEIGVVSQPGEGSTFWFEIPHVEPSACDPTAVRDEDVLPAGRRILVVEDNGINQEVAHALLTKLGHDVVLASGGAEAIERVREGRFDLVLMDLNMPLMDGYETARAIRQIAGENLAVPIIATTADASLRARERCLSAGMQGFVSKPFDIARLKAALSGEATSAVRPQTRADGPLVDETRVSELLDQLGPQILVRLAEEFVVEAEALPTEMRGGGEAMTRSVHNLRGSAANLGLLRIVALCDVLRASAEAGDDTAEVLAAMLAAALQSAEVLKASALAGAA</sequence>
<evidence type="ECO:0000259" key="15">
    <source>
        <dbReference type="PROSITE" id="PS50110"/>
    </source>
</evidence>
<dbReference type="InterPro" id="IPR036890">
    <property type="entry name" value="HATPase_C_sf"/>
</dbReference>
<dbReference type="SUPFAM" id="SSF55874">
    <property type="entry name" value="ATPase domain of HSP90 chaperone/DNA topoisomerase II/histidine kinase"/>
    <property type="match status" value="1"/>
</dbReference>
<feature type="modified residue" description="4-aspartylphosphate" evidence="12">
    <location>
        <position position="791"/>
    </location>
</feature>
<keyword evidence="13" id="KW-0812">Transmembrane</keyword>
<dbReference type="EMBL" id="BPQO01000004">
    <property type="protein sequence ID" value="GJD87750.1"/>
    <property type="molecule type" value="Genomic_DNA"/>
</dbReference>
<dbReference type="SUPFAM" id="SSF47226">
    <property type="entry name" value="Histidine-containing phosphotransfer domain, HPT domain"/>
    <property type="match status" value="1"/>
</dbReference>
<evidence type="ECO:0000256" key="3">
    <source>
        <dbReference type="ARBA" id="ARBA00022553"/>
    </source>
</evidence>
<gene>
    <name evidence="17" type="primary">rcsC_12</name>
    <name evidence="17" type="ORF">BHAOGJBA_1255</name>
</gene>
<dbReference type="GO" id="GO:0005886">
    <property type="term" value="C:plasma membrane"/>
    <property type="evidence" value="ECO:0007669"/>
    <property type="project" value="UniProtKB-SubCell"/>
</dbReference>
<feature type="domain" description="HPt" evidence="16">
    <location>
        <begin position="880"/>
        <end position="973"/>
    </location>
</feature>
<evidence type="ECO:0000256" key="2">
    <source>
        <dbReference type="ARBA" id="ARBA00012438"/>
    </source>
</evidence>
<dbReference type="Proteomes" id="UP001055247">
    <property type="component" value="Unassembled WGS sequence"/>
</dbReference>
<dbReference type="SMART" id="SM00448">
    <property type="entry name" value="REC"/>
    <property type="match status" value="1"/>
</dbReference>
<dbReference type="InterPro" id="IPR008207">
    <property type="entry name" value="Sig_transdc_His_kin_Hpt_dom"/>
</dbReference>
<dbReference type="AlphaFoldDB" id="A0AAV4ZIW2"/>